<dbReference type="AlphaFoldDB" id="A0A7W9W7D2"/>
<keyword evidence="3" id="KW-1185">Reference proteome</keyword>
<protein>
    <recommendedName>
        <fullName evidence="4">HEAT repeat domain-containing protein</fullName>
    </recommendedName>
</protein>
<evidence type="ECO:0000313" key="2">
    <source>
        <dbReference type="EMBL" id="MBB6050507.1"/>
    </source>
</evidence>
<dbReference type="Pfam" id="PF13646">
    <property type="entry name" value="HEAT_2"/>
    <property type="match status" value="1"/>
</dbReference>
<dbReference type="Gene3D" id="1.25.10.10">
    <property type="entry name" value="Leucine-rich Repeat Variant"/>
    <property type="match status" value="1"/>
</dbReference>
<sequence>MSIPTETSALIAQLTSPDYGVRLIALGKLVEAGEAAVPALLEALRRPDPLLKACAACALAGIGTPRAALPLVALWEADPFDPSAIEALSEFAGKLARAPQTEDIPALMELLPCYKKTSETKNGVSGRVVGQEISVLAAEGLSKLARTAPSPQLRAALPLLKRDIWHSSPDEFGEAREWIEDATHKWKDLPVTAFAPQPKASELPLPAEKPERP</sequence>
<comment type="caution">
    <text evidence="2">The sequence shown here is derived from an EMBL/GenBank/DDBJ whole genome shotgun (WGS) entry which is preliminary data.</text>
</comment>
<feature type="region of interest" description="Disordered" evidence="1">
    <location>
        <begin position="191"/>
        <end position="213"/>
    </location>
</feature>
<name>A0A7W9W7D2_ARMRO</name>
<organism evidence="2 3">
    <name type="scientific">Armatimonas rosea</name>
    <dbReference type="NCBI Taxonomy" id="685828"/>
    <lineage>
        <taxon>Bacteria</taxon>
        <taxon>Bacillati</taxon>
        <taxon>Armatimonadota</taxon>
        <taxon>Armatimonadia</taxon>
        <taxon>Armatimonadales</taxon>
        <taxon>Armatimonadaceae</taxon>
        <taxon>Armatimonas</taxon>
    </lineage>
</organism>
<evidence type="ECO:0000256" key="1">
    <source>
        <dbReference type="SAM" id="MobiDB-lite"/>
    </source>
</evidence>
<evidence type="ECO:0008006" key="4">
    <source>
        <dbReference type="Google" id="ProtNLM"/>
    </source>
</evidence>
<evidence type="ECO:0000313" key="3">
    <source>
        <dbReference type="Proteomes" id="UP000520814"/>
    </source>
</evidence>
<dbReference type="SUPFAM" id="SSF48371">
    <property type="entry name" value="ARM repeat"/>
    <property type="match status" value="1"/>
</dbReference>
<dbReference type="EMBL" id="JACHGW010000002">
    <property type="protein sequence ID" value="MBB6050507.1"/>
    <property type="molecule type" value="Genomic_DNA"/>
</dbReference>
<reference evidence="2 3" key="1">
    <citation type="submission" date="2020-08" db="EMBL/GenBank/DDBJ databases">
        <title>Genomic Encyclopedia of Type Strains, Phase IV (KMG-IV): sequencing the most valuable type-strain genomes for metagenomic binning, comparative biology and taxonomic classification.</title>
        <authorList>
            <person name="Goeker M."/>
        </authorList>
    </citation>
    <scope>NUCLEOTIDE SEQUENCE [LARGE SCALE GENOMIC DNA]</scope>
    <source>
        <strain evidence="2 3">DSM 23562</strain>
    </source>
</reference>
<accession>A0A7W9W7D2</accession>
<dbReference type="InterPro" id="IPR016024">
    <property type="entry name" value="ARM-type_fold"/>
</dbReference>
<proteinExistence type="predicted"/>
<dbReference type="RefSeq" id="WP_184195589.1">
    <property type="nucleotide sequence ID" value="NZ_JACHGW010000002.1"/>
</dbReference>
<gene>
    <name evidence="2" type="ORF">HNQ39_002298</name>
</gene>
<dbReference type="Proteomes" id="UP000520814">
    <property type="component" value="Unassembled WGS sequence"/>
</dbReference>
<dbReference type="InterPro" id="IPR011989">
    <property type="entry name" value="ARM-like"/>
</dbReference>